<name>A0AAX4IL65_9PEZI</name>
<dbReference type="EMBL" id="CP137309">
    <property type="protein sequence ID" value="WQF84140.1"/>
    <property type="molecule type" value="Genomic_DNA"/>
</dbReference>
<dbReference type="GeneID" id="87945657"/>
<gene>
    <name evidence="1" type="ORF">CDEST_09154</name>
</gene>
<accession>A0AAX4IL65</accession>
<dbReference type="AlphaFoldDB" id="A0AAX4IL65"/>
<evidence type="ECO:0000313" key="1">
    <source>
        <dbReference type="EMBL" id="WQF84140.1"/>
    </source>
</evidence>
<dbReference type="KEGG" id="cdet:87945657"/>
<dbReference type="RefSeq" id="XP_062781364.1">
    <property type="nucleotide sequence ID" value="XM_062925313.1"/>
</dbReference>
<proteinExistence type="predicted"/>
<evidence type="ECO:0000313" key="2">
    <source>
        <dbReference type="Proteomes" id="UP001322277"/>
    </source>
</evidence>
<organism evidence="1 2">
    <name type="scientific">Colletotrichum destructivum</name>
    <dbReference type="NCBI Taxonomy" id="34406"/>
    <lineage>
        <taxon>Eukaryota</taxon>
        <taxon>Fungi</taxon>
        <taxon>Dikarya</taxon>
        <taxon>Ascomycota</taxon>
        <taxon>Pezizomycotina</taxon>
        <taxon>Sordariomycetes</taxon>
        <taxon>Hypocreomycetidae</taxon>
        <taxon>Glomerellales</taxon>
        <taxon>Glomerellaceae</taxon>
        <taxon>Colletotrichum</taxon>
        <taxon>Colletotrichum destructivum species complex</taxon>
    </lineage>
</organism>
<dbReference type="Proteomes" id="UP001322277">
    <property type="component" value="Chromosome 5"/>
</dbReference>
<reference evidence="2" key="1">
    <citation type="journal article" date="2023" name="bioRxiv">
        <title>Complete genome of the Medicago anthracnose fungus, Colletotrichum destructivum, reveals a mini-chromosome-like region within a core chromosome.</title>
        <authorList>
            <person name="Lapalu N."/>
            <person name="Simon A."/>
            <person name="Lu A."/>
            <person name="Plaumann P.-L."/>
            <person name="Amselem J."/>
            <person name="Pigne S."/>
            <person name="Auger A."/>
            <person name="Koch C."/>
            <person name="Dallery J.-F."/>
            <person name="O'Connell R.J."/>
        </authorList>
    </citation>
    <scope>NUCLEOTIDE SEQUENCE [LARGE SCALE GENOMIC DNA]</scope>
    <source>
        <strain evidence="2">CBS 520.97</strain>
    </source>
</reference>
<sequence>MEVEVPGYGRIGYSITMYQPLCAYSCRVALSASPLNRSNRTEVNGIVFVNTPFSCFATNDAFLMSLA</sequence>
<protein>
    <submittedName>
        <fullName evidence="1">Uncharacterized protein</fullName>
    </submittedName>
</protein>
<keyword evidence="2" id="KW-1185">Reference proteome</keyword>